<reference evidence="1 2" key="1">
    <citation type="journal article" date="2021" name="Front. Genet.">
        <title>Chromosome-Level Genome Assembly Reveals Significant Gene Expansion in the Toll and IMD Signaling Pathways of Dendrolimus kikuchii.</title>
        <authorList>
            <person name="Zhou J."/>
            <person name="Wu P."/>
            <person name="Xiong Z."/>
            <person name="Liu N."/>
            <person name="Zhao N."/>
            <person name="Ji M."/>
            <person name="Qiu Y."/>
            <person name="Yang B."/>
        </authorList>
    </citation>
    <scope>NUCLEOTIDE SEQUENCE [LARGE SCALE GENOMIC DNA]</scope>
    <source>
        <strain evidence="1">Ann1</strain>
    </source>
</reference>
<sequence length="245" mass="27837">MSNQFKPKLSLSQEMFSSFALHKKEVPSKENAEPGSSYEVFRNGTTAVELVVKDVGNRQRKNDITHILELKKLQNEVEILRSEVKNPKTATNNDATLKTLQAEIDKLKAELNEANASLNKTKKSFRIIMQGMKKQLDLANQKELEEQTKNVTLQFENEKLATLLISKSNLVNKFKDELVNLKRALKFVVKNISSTPKIAENFDYIGFKNYEDDLKRQGKIRINNLYDGTTTFDSSMSKDAKSSVG</sequence>
<evidence type="ECO:0000313" key="2">
    <source>
        <dbReference type="Proteomes" id="UP000824533"/>
    </source>
</evidence>
<comment type="caution">
    <text evidence="1">The sequence shown here is derived from an EMBL/GenBank/DDBJ whole genome shotgun (WGS) entry which is preliminary data.</text>
</comment>
<name>A0ACC1CQC4_9NEOP</name>
<dbReference type="EMBL" id="CM034405">
    <property type="protein sequence ID" value="KAJ0173806.1"/>
    <property type="molecule type" value="Genomic_DNA"/>
</dbReference>
<gene>
    <name evidence="1" type="ORF">K1T71_010955</name>
</gene>
<accession>A0ACC1CQC4</accession>
<organism evidence="1 2">
    <name type="scientific">Dendrolimus kikuchii</name>
    <dbReference type="NCBI Taxonomy" id="765133"/>
    <lineage>
        <taxon>Eukaryota</taxon>
        <taxon>Metazoa</taxon>
        <taxon>Ecdysozoa</taxon>
        <taxon>Arthropoda</taxon>
        <taxon>Hexapoda</taxon>
        <taxon>Insecta</taxon>
        <taxon>Pterygota</taxon>
        <taxon>Neoptera</taxon>
        <taxon>Endopterygota</taxon>
        <taxon>Lepidoptera</taxon>
        <taxon>Glossata</taxon>
        <taxon>Ditrysia</taxon>
        <taxon>Bombycoidea</taxon>
        <taxon>Lasiocampidae</taxon>
        <taxon>Dendrolimus</taxon>
    </lineage>
</organism>
<keyword evidence="2" id="KW-1185">Reference proteome</keyword>
<proteinExistence type="predicted"/>
<protein>
    <submittedName>
        <fullName evidence="1">Uncharacterized protein</fullName>
    </submittedName>
</protein>
<dbReference type="Proteomes" id="UP000824533">
    <property type="component" value="Linkage Group LG19"/>
</dbReference>
<evidence type="ECO:0000313" key="1">
    <source>
        <dbReference type="EMBL" id="KAJ0173806.1"/>
    </source>
</evidence>